<dbReference type="Pfam" id="PF00151">
    <property type="entry name" value="Lipase"/>
    <property type="match status" value="1"/>
</dbReference>
<dbReference type="SUPFAM" id="SSF53474">
    <property type="entry name" value="alpha/beta-Hydrolases"/>
    <property type="match status" value="1"/>
</dbReference>
<gene>
    <name evidence="7" type="primary">LOC101863523</name>
</gene>
<evidence type="ECO:0000259" key="5">
    <source>
        <dbReference type="Pfam" id="PF00151"/>
    </source>
</evidence>
<dbReference type="RefSeq" id="XP_012940354.1">
    <property type="nucleotide sequence ID" value="XM_013084900.1"/>
</dbReference>
<dbReference type="GeneID" id="101863523"/>
<evidence type="ECO:0000256" key="2">
    <source>
        <dbReference type="ARBA" id="ARBA00010701"/>
    </source>
</evidence>
<organism evidence="6 7">
    <name type="scientific">Aplysia californica</name>
    <name type="common">California sea hare</name>
    <dbReference type="NCBI Taxonomy" id="6500"/>
    <lineage>
        <taxon>Eukaryota</taxon>
        <taxon>Metazoa</taxon>
        <taxon>Spiralia</taxon>
        <taxon>Lophotrochozoa</taxon>
        <taxon>Mollusca</taxon>
        <taxon>Gastropoda</taxon>
        <taxon>Heterobranchia</taxon>
        <taxon>Euthyneura</taxon>
        <taxon>Tectipleura</taxon>
        <taxon>Aplysiida</taxon>
        <taxon>Aplysioidea</taxon>
        <taxon>Aplysiidae</taxon>
        <taxon>Aplysia</taxon>
    </lineage>
</organism>
<dbReference type="Gene3D" id="3.40.50.1820">
    <property type="entry name" value="alpha/beta hydrolase"/>
    <property type="match status" value="1"/>
</dbReference>
<evidence type="ECO:0000256" key="4">
    <source>
        <dbReference type="RuleBase" id="RU004262"/>
    </source>
</evidence>
<dbReference type="InterPro" id="IPR000734">
    <property type="entry name" value="TAG_lipase"/>
</dbReference>
<evidence type="ECO:0000313" key="6">
    <source>
        <dbReference type="Proteomes" id="UP000694888"/>
    </source>
</evidence>
<keyword evidence="3" id="KW-0964">Secreted</keyword>
<comment type="similarity">
    <text evidence="2 4">Belongs to the AB hydrolase superfamily. Lipase family.</text>
</comment>
<accession>A0ABM1A3Z8</accession>
<keyword evidence="6" id="KW-1185">Reference proteome</keyword>
<dbReference type="Proteomes" id="UP000694888">
    <property type="component" value="Unplaced"/>
</dbReference>
<dbReference type="InterPro" id="IPR013818">
    <property type="entry name" value="Lipase"/>
</dbReference>
<reference evidence="7" key="1">
    <citation type="submission" date="2025-08" db="UniProtKB">
        <authorList>
            <consortium name="RefSeq"/>
        </authorList>
    </citation>
    <scope>IDENTIFICATION</scope>
</reference>
<dbReference type="PANTHER" id="PTHR11610:SF173">
    <property type="entry name" value="LIPASE DOMAIN-CONTAINING PROTEIN-RELATED"/>
    <property type="match status" value="1"/>
</dbReference>
<dbReference type="PANTHER" id="PTHR11610">
    <property type="entry name" value="LIPASE"/>
    <property type="match status" value="1"/>
</dbReference>
<comment type="subcellular location">
    <subcellularLocation>
        <location evidence="1">Secreted</location>
    </subcellularLocation>
</comment>
<dbReference type="InterPro" id="IPR029058">
    <property type="entry name" value="AB_hydrolase_fold"/>
</dbReference>
<evidence type="ECO:0000256" key="3">
    <source>
        <dbReference type="ARBA" id="ARBA00022525"/>
    </source>
</evidence>
<sequence length="167" mass="17991">MVGHSLGSHIMGYAGKEIQRLRNSKLGRISGLDPAGPFFESYSSVVRVDKSDATFVDIMHTDAEALLDAGFGTRYSIGHVDFYPNGGEHQPGCPEETYGILSMISFEDEKEGGACSHGRAVDLFIHSINNCQYVPPTGGLMCAMGFITSPNCRGDHQPDTKGNAPFC</sequence>
<evidence type="ECO:0000313" key="7">
    <source>
        <dbReference type="RefSeq" id="XP_012940354.1"/>
    </source>
</evidence>
<name>A0ABM1A3Z8_APLCA</name>
<feature type="domain" description="Lipase" evidence="5">
    <location>
        <begin position="1"/>
        <end position="132"/>
    </location>
</feature>
<evidence type="ECO:0000256" key="1">
    <source>
        <dbReference type="ARBA" id="ARBA00004613"/>
    </source>
</evidence>
<protein>
    <submittedName>
        <fullName evidence="7">Pancreatic triacylglycerol lipase-like</fullName>
    </submittedName>
</protein>
<proteinExistence type="inferred from homology"/>